<keyword evidence="8" id="KW-1185">Reference proteome</keyword>
<dbReference type="GO" id="GO:0008234">
    <property type="term" value="F:cysteine-type peptidase activity"/>
    <property type="evidence" value="ECO:0007669"/>
    <property type="project" value="UniProtKB-KW"/>
</dbReference>
<comment type="similarity">
    <text evidence="1">Belongs to the peptidase C40 family.</text>
</comment>
<name>A0A4Y8PW27_9BACL</name>
<dbReference type="InterPro" id="IPR000064">
    <property type="entry name" value="NLP_P60_dom"/>
</dbReference>
<dbReference type="InterPro" id="IPR038765">
    <property type="entry name" value="Papain-like_cys_pep_sf"/>
</dbReference>
<dbReference type="SUPFAM" id="SSF47090">
    <property type="entry name" value="PGBD-like"/>
    <property type="match status" value="1"/>
</dbReference>
<dbReference type="Gene3D" id="3.90.1720.10">
    <property type="entry name" value="endopeptidase domain like (from Nostoc punctiforme)"/>
    <property type="match status" value="1"/>
</dbReference>
<feature type="signal peptide" evidence="5">
    <location>
        <begin position="1"/>
        <end position="30"/>
    </location>
</feature>
<keyword evidence="2" id="KW-0645">Protease</keyword>
<evidence type="ECO:0000256" key="1">
    <source>
        <dbReference type="ARBA" id="ARBA00007074"/>
    </source>
</evidence>
<dbReference type="InterPro" id="IPR002477">
    <property type="entry name" value="Peptidoglycan-bd-like"/>
</dbReference>
<dbReference type="EMBL" id="MYFO01000027">
    <property type="protein sequence ID" value="TFE85259.1"/>
    <property type="molecule type" value="Genomic_DNA"/>
</dbReference>
<evidence type="ECO:0000256" key="2">
    <source>
        <dbReference type="ARBA" id="ARBA00022670"/>
    </source>
</evidence>
<dbReference type="Gene3D" id="1.10.101.10">
    <property type="entry name" value="PGBD-like superfamily/PGBD"/>
    <property type="match status" value="1"/>
</dbReference>
<keyword evidence="3 7" id="KW-0378">Hydrolase</keyword>
<dbReference type="PROSITE" id="PS51935">
    <property type="entry name" value="NLPC_P60"/>
    <property type="match status" value="1"/>
</dbReference>
<proteinExistence type="inferred from homology"/>
<dbReference type="OrthoDB" id="9813368at2"/>
<dbReference type="Pfam" id="PF00877">
    <property type="entry name" value="NLPC_P60"/>
    <property type="match status" value="1"/>
</dbReference>
<dbReference type="PANTHER" id="PTHR47053">
    <property type="entry name" value="MUREIN DD-ENDOPEPTIDASE MEPH-RELATED"/>
    <property type="match status" value="1"/>
</dbReference>
<gene>
    <name evidence="7" type="ORF">B5M42_17895</name>
</gene>
<protein>
    <submittedName>
        <fullName evidence="7">Hydrolase Nlp/P60</fullName>
    </submittedName>
</protein>
<dbReference type="InterPro" id="IPR036366">
    <property type="entry name" value="PGBDSf"/>
</dbReference>
<reference evidence="7 8" key="1">
    <citation type="submission" date="2017-03" db="EMBL/GenBank/DDBJ databases">
        <title>Isolation of Levoglucosan Utilizing Bacteria.</title>
        <authorList>
            <person name="Arya A.S."/>
        </authorList>
    </citation>
    <scope>NUCLEOTIDE SEQUENCE [LARGE SCALE GENOMIC DNA]</scope>
    <source>
        <strain evidence="7 8">MEC069</strain>
    </source>
</reference>
<evidence type="ECO:0000259" key="6">
    <source>
        <dbReference type="PROSITE" id="PS51935"/>
    </source>
</evidence>
<sequence length="226" mass="23718">MLKRKIALAVAALALTASAGAAYAPLTANAATTSSATLAQGMSSSSVSSLQENLKTLGYFTYPTITGYFGSITTQAVIDFQKAYGLAADGIAGNLTQTAISHALIKKAMLDDGMNLLRTPYLWGGTTPSGFDCSGFVYYLFTTHGVSMTRTTSAQLATMGDSISRNALKPGDLVFFSIAGNGVVDHVGLYMGGNQFLSATRSAGIYPQSMDSSYWGPLYMGAKRVY</sequence>
<evidence type="ECO:0000313" key="8">
    <source>
        <dbReference type="Proteomes" id="UP000298246"/>
    </source>
</evidence>
<dbReference type="RefSeq" id="WP_134755268.1">
    <property type="nucleotide sequence ID" value="NZ_MYFO02000004.1"/>
</dbReference>
<dbReference type="AlphaFoldDB" id="A0A4Y8PW27"/>
<dbReference type="InterPro" id="IPR051202">
    <property type="entry name" value="Peptidase_C40"/>
</dbReference>
<feature type="chain" id="PRO_5021233625" evidence="5">
    <location>
        <begin position="31"/>
        <end position="226"/>
    </location>
</feature>
<dbReference type="SUPFAM" id="SSF54001">
    <property type="entry name" value="Cysteine proteinases"/>
    <property type="match status" value="1"/>
</dbReference>
<comment type="caution">
    <text evidence="7">The sequence shown here is derived from an EMBL/GenBank/DDBJ whole genome shotgun (WGS) entry which is preliminary data.</text>
</comment>
<evidence type="ECO:0000256" key="3">
    <source>
        <dbReference type="ARBA" id="ARBA00022801"/>
    </source>
</evidence>
<evidence type="ECO:0000256" key="5">
    <source>
        <dbReference type="SAM" id="SignalP"/>
    </source>
</evidence>
<keyword evidence="4" id="KW-0788">Thiol protease</keyword>
<dbReference type="GO" id="GO:0006508">
    <property type="term" value="P:proteolysis"/>
    <property type="evidence" value="ECO:0007669"/>
    <property type="project" value="UniProtKB-KW"/>
</dbReference>
<evidence type="ECO:0000313" key="7">
    <source>
        <dbReference type="EMBL" id="TFE85259.1"/>
    </source>
</evidence>
<feature type="domain" description="NlpC/P60" evidence="6">
    <location>
        <begin position="103"/>
        <end position="226"/>
    </location>
</feature>
<dbReference type="PANTHER" id="PTHR47053:SF1">
    <property type="entry name" value="MUREIN DD-ENDOPEPTIDASE MEPH-RELATED"/>
    <property type="match status" value="1"/>
</dbReference>
<dbReference type="Pfam" id="PF01471">
    <property type="entry name" value="PG_binding_1"/>
    <property type="match status" value="1"/>
</dbReference>
<organism evidence="7 8">
    <name type="scientific">Paenibacillus athensensis</name>
    <dbReference type="NCBI Taxonomy" id="1967502"/>
    <lineage>
        <taxon>Bacteria</taxon>
        <taxon>Bacillati</taxon>
        <taxon>Bacillota</taxon>
        <taxon>Bacilli</taxon>
        <taxon>Bacillales</taxon>
        <taxon>Paenibacillaceae</taxon>
        <taxon>Paenibacillus</taxon>
    </lineage>
</organism>
<dbReference type="Proteomes" id="UP000298246">
    <property type="component" value="Unassembled WGS sequence"/>
</dbReference>
<dbReference type="InterPro" id="IPR036365">
    <property type="entry name" value="PGBD-like_sf"/>
</dbReference>
<keyword evidence="5" id="KW-0732">Signal</keyword>
<accession>A0A4Y8PW27</accession>
<evidence type="ECO:0000256" key="4">
    <source>
        <dbReference type="ARBA" id="ARBA00022807"/>
    </source>
</evidence>